<dbReference type="PRINTS" id="PR01100">
    <property type="entry name" value="SHIKIMTKNASE"/>
</dbReference>
<evidence type="ECO:0000313" key="9">
    <source>
        <dbReference type="Proteomes" id="UP000823854"/>
    </source>
</evidence>
<keyword evidence="4 7" id="KW-0418">Kinase</keyword>
<dbReference type="GO" id="GO:0009423">
    <property type="term" value="P:chorismate biosynthetic process"/>
    <property type="evidence" value="ECO:0007669"/>
    <property type="project" value="UniProtKB-UniRule"/>
</dbReference>
<comment type="catalytic activity">
    <reaction evidence="7">
        <text>shikimate + ATP = 3-phosphoshikimate + ADP + H(+)</text>
        <dbReference type="Rhea" id="RHEA:13121"/>
        <dbReference type="ChEBI" id="CHEBI:15378"/>
        <dbReference type="ChEBI" id="CHEBI:30616"/>
        <dbReference type="ChEBI" id="CHEBI:36208"/>
        <dbReference type="ChEBI" id="CHEBI:145989"/>
        <dbReference type="ChEBI" id="CHEBI:456216"/>
        <dbReference type="EC" id="2.7.1.71"/>
    </reaction>
</comment>
<evidence type="ECO:0000256" key="1">
    <source>
        <dbReference type="ARBA" id="ARBA00022605"/>
    </source>
</evidence>
<keyword evidence="6 7" id="KW-0057">Aromatic amino acid biosynthesis</keyword>
<comment type="caution">
    <text evidence="7">Lacks conserved residue(s) required for the propagation of feature annotation.</text>
</comment>
<proteinExistence type="inferred from homology"/>
<name>A0A9D2TI64_9MICO</name>
<dbReference type="InterPro" id="IPR027417">
    <property type="entry name" value="P-loop_NTPase"/>
</dbReference>
<accession>A0A9D2TI64</accession>
<feature type="binding site" evidence="7">
    <location>
        <position position="81"/>
    </location>
    <ligand>
        <name>substrate</name>
    </ligand>
</feature>
<feature type="binding site" evidence="7">
    <location>
        <position position="35"/>
    </location>
    <ligand>
        <name>substrate</name>
    </ligand>
</feature>
<comment type="similarity">
    <text evidence="7">Belongs to the shikimate kinase family.</text>
</comment>
<dbReference type="AlphaFoldDB" id="A0A9D2TI64"/>
<gene>
    <name evidence="7" type="primary">aroK</name>
    <name evidence="8" type="ORF">H9932_14955</name>
</gene>
<dbReference type="GO" id="GO:0005829">
    <property type="term" value="C:cytosol"/>
    <property type="evidence" value="ECO:0007669"/>
    <property type="project" value="TreeGrafter"/>
</dbReference>
<dbReference type="GO" id="GO:0005524">
    <property type="term" value="F:ATP binding"/>
    <property type="evidence" value="ECO:0007669"/>
    <property type="project" value="UniProtKB-UniRule"/>
</dbReference>
<dbReference type="EMBL" id="DWWC01000321">
    <property type="protein sequence ID" value="HJC70959.1"/>
    <property type="molecule type" value="Genomic_DNA"/>
</dbReference>
<evidence type="ECO:0000256" key="6">
    <source>
        <dbReference type="ARBA" id="ARBA00023141"/>
    </source>
</evidence>
<protein>
    <recommendedName>
        <fullName evidence="7">Shikimate kinase</fullName>
        <shortName evidence="7">SK</shortName>
        <ecNumber evidence="7">2.7.1.71</ecNumber>
    </recommendedName>
</protein>
<dbReference type="GO" id="GO:0009073">
    <property type="term" value="P:aromatic amino acid family biosynthetic process"/>
    <property type="evidence" value="ECO:0007669"/>
    <property type="project" value="UniProtKB-KW"/>
</dbReference>
<reference evidence="8" key="1">
    <citation type="journal article" date="2021" name="PeerJ">
        <title>Extensive microbial diversity within the chicken gut microbiome revealed by metagenomics and culture.</title>
        <authorList>
            <person name="Gilroy R."/>
            <person name="Ravi A."/>
            <person name="Getino M."/>
            <person name="Pursley I."/>
            <person name="Horton D.L."/>
            <person name="Alikhan N.F."/>
            <person name="Baker D."/>
            <person name="Gharbi K."/>
            <person name="Hall N."/>
            <person name="Watson M."/>
            <person name="Adriaenssens E.M."/>
            <person name="Foster-Nyarko E."/>
            <person name="Jarju S."/>
            <person name="Secka A."/>
            <person name="Antonio M."/>
            <person name="Oren A."/>
            <person name="Chaudhuri R.R."/>
            <person name="La Ragione R."/>
            <person name="Hildebrand F."/>
            <person name="Pallen M.J."/>
        </authorList>
    </citation>
    <scope>NUCLEOTIDE SEQUENCE</scope>
    <source>
        <strain evidence="8">CHK130-7132</strain>
    </source>
</reference>
<evidence type="ECO:0000256" key="7">
    <source>
        <dbReference type="HAMAP-Rule" id="MF_00109"/>
    </source>
</evidence>
<keyword evidence="7" id="KW-0460">Magnesium</keyword>
<feature type="binding site" evidence="7">
    <location>
        <position position="118"/>
    </location>
    <ligand>
        <name>ATP</name>
        <dbReference type="ChEBI" id="CHEBI:30616"/>
    </ligand>
</feature>
<comment type="subunit">
    <text evidence="7">Monomer.</text>
</comment>
<dbReference type="InterPro" id="IPR000623">
    <property type="entry name" value="Shikimate_kinase/TSH1"/>
</dbReference>
<dbReference type="Proteomes" id="UP000823854">
    <property type="component" value="Unassembled WGS sequence"/>
</dbReference>
<dbReference type="PANTHER" id="PTHR21087">
    <property type="entry name" value="SHIKIMATE KINASE"/>
    <property type="match status" value="1"/>
</dbReference>
<keyword evidence="1 7" id="KW-0028">Amino-acid biosynthesis</keyword>
<dbReference type="SUPFAM" id="SSF52540">
    <property type="entry name" value="P-loop containing nucleoside triphosphate hydrolases"/>
    <property type="match status" value="1"/>
</dbReference>
<dbReference type="GO" id="GO:0004765">
    <property type="term" value="F:shikimate kinase activity"/>
    <property type="evidence" value="ECO:0007669"/>
    <property type="project" value="UniProtKB-UniRule"/>
</dbReference>
<dbReference type="InterPro" id="IPR031322">
    <property type="entry name" value="Shikimate/glucono_kinase"/>
</dbReference>
<dbReference type="EC" id="2.7.1.71" evidence="7"/>
<dbReference type="Pfam" id="PF01202">
    <property type="entry name" value="SKI"/>
    <property type="match status" value="1"/>
</dbReference>
<keyword evidence="3 7" id="KW-0547">Nucleotide-binding</keyword>
<comment type="function">
    <text evidence="7">Catalyzes the specific phosphorylation of the 3-hydroxyl group of shikimic acid using ATP as a cosubstrate.</text>
</comment>
<feature type="binding site" evidence="7">
    <location>
        <position position="137"/>
    </location>
    <ligand>
        <name>substrate</name>
    </ligand>
</feature>
<reference evidence="8" key="2">
    <citation type="submission" date="2021-04" db="EMBL/GenBank/DDBJ databases">
        <authorList>
            <person name="Gilroy R."/>
        </authorList>
    </citation>
    <scope>NUCLEOTIDE SEQUENCE</scope>
    <source>
        <strain evidence="8">CHK130-7132</strain>
    </source>
</reference>
<evidence type="ECO:0000256" key="5">
    <source>
        <dbReference type="ARBA" id="ARBA00022840"/>
    </source>
</evidence>
<dbReference type="HAMAP" id="MF_00109">
    <property type="entry name" value="Shikimate_kinase"/>
    <property type="match status" value="1"/>
</dbReference>
<dbReference type="GO" id="GO:0008652">
    <property type="term" value="P:amino acid biosynthetic process"/>
    <property type="evidence" value="ECO:0007669"/>
    <property type="project" value="UniProtKB-KW"/>
</dbReference>
<feature type="binding site" evidence="7">
    <location>
        <position position="17"/>
    </location>
    <ligand>
        <name>Mg(2+)</name>
        <dbReference type="ChEBI" id="CHEBI:18420"/>
    </ligand>
</feature>
<keyword evidence="7" id="KW-0479">Metal-binding</keyword>
<feature type="binding site" evidence="7">
    <location>
        <position position="59"/>
    </location>
    <ligand>
        <name>substrate</name>
    </ligand>
</feature>
<comment type="cofactor">
    <cofactor evidence="7">
        <name>Mg(2+)</name>
        <dbReference type="ChEBI" id="CHEBI:18420"/>
    </cofactor>
    <text evidence="7">Binds 1 Mg(2+) ion per subunit.</text>
</comment>
<feature type="binding site" evidence="7">
    <location>
        <begin position="13"/>
        <end position="18"/>
    </location>
    <ligand>
        <name>ATP</name>
        <dbReference type="ChEBI" id="CHEBI:30616"/>
    </ligand>
</feature>
<organism evidence="8 9">
    <name type="scientific">Candidatus Brachybacterium intestinipullorum</name>
    <dbReference type="NCBI Taxonomy" id="2838512"/>
    <lineage>
        <taxon>Bacteria</taxon>
        <taxon>Bacillati</taxon>
        <taxon>Actinomycetota</taxon>
        <taxon>Actinomycetes</taxon>
        <taxon>Micrococcales</taxon>
        <taxon>Dermabacteraceae</taxon>
        <taxon>Brachybacterium</taxon>
    </lineage>
</organism>
<evidence type="ECO:0000256" key="3">
    <source>
        <dbReference type="ARBA" id="ARBA00022741"/>
    </source>
</evidence>
<dbReference type="GO" id="GO:0000287">
    <property type="term" value="F:magnesium ion binding"/>
    <property type="evidence" value="ECO:0007669"/>
    <property type="project" value="UniProtKB-UniRule"/>
</dbReference>
<evidence type="ECO:0000313" key="8">
    <source>
        <dbReference type="EMBL" id="HJC70959.1"/>
    </source>
</evidence>
<dbReference type="PANTHER" id="PTHR21087:SF16">
    <property type="entry name" value="SHIKIMATE KINASE 1, CHLOROPLASTIC"/>
    <property type="match status" value="1"/>
</dbReference>
<dbReference type="CDD" id="cd00464">
    <property type="entry name" value="SK"/>
    <property type="match status" value="1"/>
</dbReference>
<evidence type="ECO:0000256" key="4">
    <source>
        <dbReference type="ARBA" id="ARBA00022777"/>
    </source>
</evidence>
<comment type="subcellular location">
    <subcellularLocation>
        <location evidence="7">Cytoplasm</location>
    </subcellularLocation>
</comment>
<keyword evidence="2 7" id="KW-0808">Transferase</keyword>
<keyword evidence="7" id="KW-0963">Cytoplasm</keyword>
<comment type="pathway">
    <text evidence="7">Metabolic intermediate biosynthesis; chorismate biosynthesis; chorismate from D-erythrose 4-phosphate and phosphoenolpyruvate: step 5/7.</text>
</comment>
<sequence length="180" mass="19282">MTGPVAVLIGPMAAGKTSVGRALAARLGVPFADLDALIVQETGRTIPDIFRLEGEQAFREREAAALVRALDHQRGVLSLGGGAPMHPRAARTLEGRPVVLLEIDEDVAARRLSRGVGRPMLEGDDPMTRWRELAAARSATYRGLATHRVDAGRGSPAQVARAVIDALQLQGPRRPEEETE</sequence>
<evidence type="ECO:0000256" key="2">
    <source>
        <dbReference type="ARBA" id="ARBA00022679"/>
    </source>
</evidence>
<keyword evidence="5 7" id="KW-0067">ATP-binding</keyword>
<dbReference type="Gene3D" id="3.40.50.300">
    <property type="entry name" value="P-loop containing nucleotide triphosphate hydrolases"/>
    <property type="match status" value="1"/>
</dbReference>
<comment type="caution">
    <text evidence="8">The sequence shown here is derived from an EMBL/GenBank/DDBJ whole genome shotgun (WGS) entry which is preliminary data.</text>
</comment>